<accession>A0A8J2H8H0</accession>
<protein>
    <recommendedName>
        <fullName evidence="10">Odorant receptor</fullName>
    </recommendedName>
</protein>
<feature type="transmembrane region" description="Helical" evidence="10">
    <location>
        <begin position="125"/>
        <end position="144"/>
    </location>
</feature>
<evidence type="ECO:0000256" key="8">
    <source>
        <dbReference type="ARBA" id="ARBA00023170"/>
    </source>
</evidence>
<dbReference type="PANTHER" id="PTHR21137">
    <property type="entry name" value="ODORANT RECEPTOR"/>
    <property type="match status" value="1"/>
</dbReference>
<feature type="transmembrane region" description="Helical" evidence="10">
    <location>
        <begin position="165"/>
        <end position="184"/>
    </location>
</feature>
<reference evidence="11" key="1">
    <citation type="submission" date="2021-04" db="EMBL/GenBank/DDBJ databases">
        <authorList>
            <person name="Chebbi M.A.C M."/>
        </authorList>
    </citation>
    <scope>NUCLEOTIDE SEQUENCE</scope>
</reference>
<keyword evidence="6 10" id="KW-1133">Transmembrane helix</keyword>
<dbReference type="GO" id="GO:0005549">
    <property type="term" value="F:odorant binding"/>
    <property type="evidence" value="ECO:0007669"/>
    <property type="project" value="InterPro"/>
</dbReference>
<keyword evidence="5 10" id="KW-0552">Olfaction</keyword>
<dbReference type="GO" id="GO:0005886">
    <property type="term" value="C:plasma membrane"/>
    <property type="evidence" value="ECO:0007669"/>
    <property type="project" value="UniProtKB-SubCell"/>
</dbReference>
<comment type="similarity">
    <text evidence="10">Belongs to the insect chemoreceptor superfamily. Heteromeric odorant receptor channel (TC 1.A.69) family.</text>
</comment>
<evidence type="ECO:0000256" key="3">
    <source>
        <dbReference type="ARBA" id="ARBA00022606"/>
    </source>
</evidence>
<dbReference type="GO" id="GO:0004984">
    <property type="term" value="F:olfactory receptor activity"/>
    <property type="evidence" value="ECO:0007669"/>
    <property type="project" value="InterPro"/>
</dbReference>
<dbReference type="GO" id="GO:0007165">
    <property type="term" value="P:signal transduction"/>
    <property type="evidence" value="ECO:0007669"/>
    <property type="project" value="UniProtKB-KW"/>
</dbReference>
<keyword evidence="2" id="KW-1003">Cell membrane</keyword>
<keyword evidence="8 10" id="KW-0675">Receptor</keyword>
<evidence type="ECO:0000256" key="2">
    <source>
        <dbReference type="ARBA" id="ARBA00022475"/>
    </source>
</evidence>
<feature type="transmembrane region" description="Helical" evidence="10">
    <location>
        <begin position="28"/>
        <end position="50"/>
    </location>
</feature>
<dbReference type="EMBL" id="CAJNRD030001118">
    <property type="protein sequence ID" value="CAG5084792.1"/>
    <property type="molecule type" value="Genomic_DNA"/>
</dbReference>
<evidence type="ECO:0000256" key="4">
    <source>
        <dbReference type="ARBA" id="ARBA00022692"/>
    </source>
</evidence>
<dbReference type="AlphaFoldDB" id="A0A8J2H8H0"/>
<dbReference type="InterPro" id="IPR004117">
    <property type="entry name" value="7tm6_olfct_rcpt"/>
</dbReference>
<keyword evidence="3 10" id="KW-0716">Sensory transduction</keyword>
<keyword evidence="7 10" id="KW-0472">Membrane</keyword>
<proteinExistence type="inferred from homology"/>
<feature type="transmembrane region" description="Helical" evidence="10">
    <location>
        <begin position="190"/>
        <end position="208"/>
    </location>
</feature>
<keyword evidence="12" id="KW-1185">Reference proteome</keyword>
<dbReference type="Pfam" id="PF02949">
    <property type="entry name" value="7tm_6"/>
    <property type="match status" value="1"/>
</dbReference>
<feature type="transmembrane region" description="Helical" evidence="10">
    <location>
        <begin position="293"/>
        <end position="311"/>
    </location>
</feature>
<evidence type="ECO:0000256" key="1">
    <source>
        <dbReference type="ARBA" id="ARBA00004651"/>
    </source>
</evidence>
<evidence type="ECO:0000256" key="10">
    <source>
        <dbReference type="RuleBase" id="RU351113"/>
    </source>
</evidence>
<keyword evidence="4 10" id="KW-0812">Transmembrane</keyword>
<keyword evidence="9 10" id="KW-0807">Transducer</keyword>
<comment type="caution">
    <text evidence="10">Lacks conserved residue(s) required for the propagation of feature annotation.</text>
</comment>
<evidence type="ECO:0000313" key="11">
    <source>
        <dbReference type="EMBL" id="CAG5084792.1"/>
    </source>
</evidence>
<organism evidence="11 12">
    <name type="scientific">Cotesia congregata</name>
    <name type="common">Parasitoid wasp</name>
    <name type="synonym">Apanteles congregatus</name>
    <dbReference type="NCBI Taxonomy" id="51543"/>
    <lineage>
        <taxon>Eukaryota</taxon>
        <taxon>Metazoa</taxon>
        <taxon>Ecdysozoa</taxon>
        <taxon>Arthropoda</taxon>
        <taxon>Hexapoda</taxon>
        <taxon>Insecta</taxon>
        <taxon>Pterygota</taxon>
        <taxon>Neoptera</taxon>
        <taxon>Endopterygota</taxon>
        <taxon>Hymenoptera</taxon>
        <taxon>Apocrita</taxon>
        <taxon>Ichneumonoidea</taxon>
        <taxon>Braconidae</taxon>
        <taxon>Microgastrinae</taxon>
        <taxon>Cotesia</taxon>
    </lineage>
</organism>
<evidence type="ECO:0000256" key="9">
    <source>
        <dbReference type="ARBA" id="ARBA00023224"/>
    </source>
</evidence>
<dbReference type="Proteomes" id="UP000786811">
    <property type="component" value="Unassembled WGS sequence"/>
</dbReference>
<dbReference type="PANTHER" id="PTHR21137:SF35">
    <property type="entry name" value="ODORANT RECEPTOR 19A-RELATED"/>
    <property type="match status" value="1"/>
</dbReference>
<feature type="transmembrane region" description="Helical" evidence="10">
    <location>
        <begin position="261"/>
        <end position="281"/>
    </location>
</feature>
<evidence type="ECO:0000256" key="5">
    <source>
        <dbReference type="ARBA" id="ARBA00022725"/>
    </source>
</evidence>
<evidence type="ECO:0000256" key="6">
    <source>
        <dbReference type="ARBA" id="ARBA00022989"/>
    </source>
</evidence>
<gene>
    <name evidence="11" type="ORF">HICCMSTLAB_LOCUS4200</name>
</gene>
<evidence type="ECO:0000313" key="12">
    <source>
        <dbReference type="Proteomes" id="UP000786811"/>
    </source>
</evidence>
<comment type="caution">
    <text evidence="11">The sequence shown here is derived from an EMBL/GenBank/DDBJ whole genome shotgun (WGS) entry which is preliminary data.</text>
</comment>
<evidence type="ECO:0000256" key="7">
    <source>
        <dbReference type="ARBA" id="ARBA00023136"/>
    </source>
</evidence>
<name>A0A8J2H8H0_COTCN</name>
<sequence>MEILTTNFFVLTLVGLWKPRGWTGVKSVLYHFYTTIVIFANISFLFSGIMDLEFVNVDITAIIDNISLLLSLVTIRQKTACAIGNRKNIKEIIDTLGRSPFKPQNQEEENIVKRFNGFTGYILKYYPVLFTMAITWYSIGHIFLMDPPQVLPYRGWFPYSYNSTGIYWITAIYQLYAICSAASINLAFDPLLPCIICHMCAQVHILRYRFDMMIKKLEVIYDTHPKDVIASSERRMVGEWVDHHISVLNLIKYINATWSKVIFVQYTASSLILCTVAYVLSHMNAASMNFAGNFFYFIAMNFQIFFQCFCANQVTLEFLDMTTALYDTNWFNLSNSLRRSLTIILCETFRPVLFTSSFFIILSLESFTKVIKCAYTVYNVLQ</sequence>
<dbReference type="OrthoDB" id="6597368at2759"/>
<comment type="subcellular location">
    <subcellularLocation>
        <location evidence="1 10">Cell membrane</location>
        <topology evidence="1 10">Multi-pass membrane protein</topology>
    </subcellularLocation>
</comment>